<keyword evidence="1" id="KW-0175">Coiled coil</keyword>
<evidence type="ECO:0000313" key="3">
    <source>
        <dbReference type="EMBL" id="TDL83522.1"/>
    </source>
</evidence>
<protein>
    <submittedName>
        <fullName evidence="3">DUF2059 domain-containing protein</fullName>
    </submittedName>
</protein>
<feature type="signal peptide" evidence="2">
    <location>
        <begin position="1"/>
        <end position="22"/>
    </location>
</feature>
<dbReference type="AlphaFoldDB" id="A0A4R6AJS8"/>
<dbReference type="OrthoDB" id="7841298at2"/>
<gene>
    <name evidence="3" type="ORF">E2L08_02435</name>
</gene>
<feature type="coiled-coil region" evidence="1">
    <location>
        <begin position="122"/>
        <end position="149"/>
    </location>
</feature>
<sequence>MHRPGARFMRLTVLALPFLALAGPLSAQQDETRALYDALRLDEVVGIMRDEGLAYGRDMAADLFGSAGGPSWDARLDDIYDRGRMTDAVEADFRQALDGVDIGPLLEFFGSPEGAGIIALEIEARQAIRDEAVEEAAQARAETLAAQNDPLAADVAEFIEVNDLVEQNVVGSLNSNFAFYLGLADSAADGGMSEDQMLAEVWAQEPEIRADTREWLEGYLTLAYAPADPDALDAYLALSRSDAGQSLNRAIFAAFDTLYVDLSRELGRAAGARMATQDL</sequence>
<dbReference type="EMBL" id="SNAA01000002">
    <property type="protein sequence ID" value="TDL83522.1"/>
    <property type="molecule type" value="Genomic_DNA"/>
</dbReference>
<evidence type="ECO:0000256" key="2">
    <source>
        <dbReference type="SAM" id="SignalP"/>
    </source>
</evidence>
<proteinExistence type="predicted"/>
<reference evidence="3 4" key="1">
    <citation type="submission" date="2019-03" db="EMBL/GenBank/DDBJ databases">
        <title>Primorskyibacter sp. SS33 isolated from sediments.</title>
        <authorList>
            <person name="Xunke S."/>
        </authorList>
    </citation>
    <scope>NUCLEOTIDE SEQUENCE [LARGE SCALE GENOMIC DNA]</scope>
    <source>
        <strain evidence="3 4">SS33</strain>
    </source>
</reference>
<feature type="chain" id="PRO_5020844551" evidence="2">
    <location>
        <begin position="23"/>
        <end position="279"/>
    </location>
</feature>
<keyword evidence="4" id="KW-1185">Reference proteome</keyword>
<evidence type="ECO:0000313" key="4">
    <source>
        <dbReference type="Proteomes" id="UP000295701"/>
    </source>
</evidence>
<accession>A0A4R6AJS8</accession>
<name>A0A4R6AJS8_9RHOB</name>
<keyword evidence="2" id="KW-0732">Signal</keyword>
<dbReference type="Proteomes" id="UP000295701">
    <property type="component" value="Unassembled WGS sequence"/>
</dbReference>
<evidence type="ECO:0000256" key="1">
    <source>
        <dbReference type="SAM" id="Coils"/>
    </source>
</evidence>
<organism evidence="3 4">
    <name type="scientific">Palleronia sediminis</name>
    <dbReference type="NCBI Taxonomy" id="2547833"/>
    <lineage>
        <taxon>Bacteria</taxon>
        <taxon>Pseudomonadati</taxon>
        <taxon>Pseudomonadota</taxon>
        <taxon>Alphaproteobacteria</taxon>
        <taxon>Rhodobacterales</taxon>
        <taxon>Roseobacteraceae</taxon>
        <taxon>Palleronia</taxon>
    </lineage>
</organism>
<comment type="caution">
    <text evidence="3">The sequence shown here is derived from an EMBL/GenBank/DDBJ whole genome shotgun (WGS) entry which is preliminary data.</text>
</comment>